<name>A0A1M2VC74_TRAPU</name>
<protein>
    <submittedName>
        <fullName evidence="2">Uncharacterized protein</fullName>
    </submittedName>
</protein>
<dbReference type="Proteomes" id="UP000184267">
    <property type="component" value="Unassembled WGS sequence"/>
</dbReference>
<sequence length="110" mass="12244">MSTIPPSYRTRRPTIHSTYKFPLPSSAPSTSAEPLGAPHPPSSFPRNRSRRRMHDPRGAHRQDAESVGEPANTRGRAKFPRKRSKDGGIRLAGGSSDLRELDVQPPEYEE</sequence>
<accession>A0A1M2VC74</accession>
<dbReference type="AlphaFoldDB" id="A0A1M2VC74"/>
<dbReference type="EMBL" id="MNAD01001480">
    <property type="protein sequence ID" value="OJT05174.1"/>
    <property type="molecule type" value="Genomic_DNA"/>
</dbReference>
<proteinExistence type="predicted"/>
<feature type="compositionally biased region" description="Basic and acidic residues" evidence="1">
    <location>
        <begin position="55"/>
        <end position="64"/>
    </location>
</feature>
<organism evidence="2 3">
    <name type="scientific">Trametes pubescens</name>
    <name type="common">White-rot fungus</name>
    <dbReference type="NCBI Taxonomy" id="154538"/>
    <lineage>
        <taxon>Eukaryota</taxon>
        <taxon>Fungi</taxon>
        <taxon>Dikarya</taxon>
        <taxon>Basidiomycota</taxon>
        <taxon>Agaricomycotina</taxon>
        <taxon>Agaricomycetes</taxon>
        <taxon>Polyporales</taxon>
        <taxon>Polyporaceae</taxon>
        <taxon>Trametes</taxon>
    </lineage>
</organism>
<feature type="region of interest" description="Disordered" evidence="1">
    <location>
        <begin position="1"/>
        <end position="110"/>
    </location>
</feature>
<keyword evidence="3" id="KW-1185">Reference proteome</keyword>
<gene>
    <name evidence="2" type="ORF">TRAPUB_3999</name>
</gene>
<evidence type="ECO:0000313" key="2">
    <source>
        <dbReference type="EMBL" id="OJT05174.1"/>
    </source>
</evidence>
<evidence type="ECO:0000256" key="1">
    <source>
        <dbReference type="SAM" id="MobiDB-lite"/>
    </source>
</evidence>
<feature type="compositionally biased region" description="Basic residues" evidence="1">
    <location>
        <begin position="75"/>
        <end position="84"/>
    </location>
</feature>
<evidence type="ECO:0000313" key="3">
    <source>
        <dbReference type="Proteomes" id="UP000184267"/>
    </source>
</evidence>
<dbReference type="OrthoDB" id="2754014at2759"/>
<comment type="caution">
    <text evidence="2">The sequence shown here is derived from an EMBL/GenBank/DDBJ whole genome shotgun (WGS) entry which is preliminary data.</text>
</comment>
<reference evidence="2 3" key="1">
    <citation type="submission" date="2016-10" db="EMBL/GenBank/DDBJ databases">
        <title>Genome sequence of the basidiomycete white-rot fungus Trametes pubescens.</title>
        <authorList>
            <person name="Makela M.R."/>
            <person name="Granchi Z."/>
            <person name="Peng M."/>
            <person name="De Vries R.P."/>
            <person name="Grigoriev I."/>
            <person name="Riley R."/>
            <person name="Hilden K."/>
        </authorList>
    </citation>
    <scope>NUCLEOTIDE SEQUENCE [LARGE SCALE GENOMIC DNA]</scope>
    <source>
        <strain evidence="2 3">FBCC735</strain>
    </source>
</reference>